<dbReference type="GO" id="GO:0006511">
    <property type="term" value="P:ubiquitin-dependent protein catabolic process"/>
    <property type="evidence" value="ECO:0007669"/>
    <property type="project" value="TreeGrafter"/>
</dbReference>
<gene>
    <name evidence="5" type="ORF">GSONMT00008827001</name>
</gene>
<dbReference type="GO" id="GO:0004839">
    <property type="term" value="F:ubiquitin activating enzyme activity"/>
    <property type="evidence" value="ECO:0007669"/>
    <property type="project" value="TreeGrafter"/>
</dbReference>
<dbReference type="InterPro" id="IPR038252">
    <property type="entry name" value="UBA_E1_C_sf"/>
</dbReference>
<dbReference type="Proteomes" id="UP000193380">
    <property type="component" value="Unassembled WGS sequence"/>
</dbReference>
<sequence length="350" mass="40144">DAKFLERTLKLPGAQPLEVLEAVYKSLVIDCPRSWADCVTWARHHWQCQYSNNIHQLLHNFPPEQVYRTHTQSIQNIRNTSFHDIDWPGESYDPLLMVVGAHWFVNFSGRSRPTLPTASKIAVAKFKTEIKLKFLKRTRIIHHFKDKLLVNPATVHCILDRQRLENLQTSDFPLPGWISSQVFPCHMSSVILTDIIQTFTLGTLFIQATQYCPPSPKESKLIAGKIIPAIATTTAAVVGLVCLELIKIVQGHKKVESFKNGFMNLALPFFGFSEPISAPSHKYYDIDWSLWDRFEVKGLQANGEEMTLRQFLDYFKNEHQLEITMLSQGVSMLYSFFMPAAKLKERLLLP</sequence>
<feature type="non-terminal residue" evidence="5">
    <location>
        <position position="1"/>
    </location>
</feature>
<proteinExistence type="inferred from homology"/>
<dbReference type="InterPro" id="IPR045886">
    <property type="entry name" value="ThiF/MoeB/HesA"/>
</dbReference>
<dbReference type="PANTHER" id="PTHR10953">
    <property type="entry name" value="UBIQUITIN-ACTIVATING ENZYME E1"/>
    <property type="match status" value="1"/>
</dbReference>
<evidence type="ECO:0000256" key="1">
    <source>
        <dbReference type="ARBA" id="ARBA00004906"/>
    </source>
</evidence>
<protein>
    <recommendedName>
        <fullName evidence="4">Ubiquitin-activating enzyme E1 C-terminal domain-containing protein</fullName>
    </recommendedName>
</protein>
<evidence type="ECO:0000313" key="6">
    <source>
        <dbReference type="Proteomes" id="UP000193380"/>
    </source>
</evidence>
<dbReference type="STRING" id="8022.A0A060Z139"/>
<reference evidence="5" key="1">
    <citation type="journal article" date="2014" name="Nat. Commun.">
        <title>The rainbow trout genome provides novel insights into evolution after whole-genome duplication in vertebrates.</title>
        <authorList>
            <person name="Berthelot C."/>
            <person name="Brunet F."/>
            <person name="Chalopin D."/>
            <person name="Juanchich A."/>
            <person name="Bernard M."/>
            <person name="Noel B."/>
            <person name="Bento P."/>
            <person name="Da Silva C."/>
            <person name="Labadie K."/>
            <person name="Alberti A."/>
            <person name="Aury J.M."/>
            <person name="Louis A."/>
            <person name="Dehais P."/>
            <person name="Bardou P."/>
            <person name="Montfort J."/>
            <person name="Klopp C."/>
            <person name="Cabau C."/>
            <person name="Gaspin C."/>
            <person name="Thorgaard G.H."/>
            <person name="Boussaha M."/>
            <person name="Quillet E."/>
            <person name="Guyomard R."/>
            <person name="Galiana D."/>
            <person name="Bobe J."/>
            <person name="Volff J.N."/>
            <person name="Genet C."/>
            <person name="Wincker P."/>
            <person name="Jaillon O."/>
            <person name="Roest Crollius H."/>
            <person name="Guiguen Y."/>
        </authorList>
    </citation>
    <scope>NUCLEOTIDE SEQUENCE [LARGE SCALE GENOMIC DNA]</scope>
</reference>
<evidence type="ECO:0000256" key="3">
    <source>
        <dbReference type="ARBA" id="ARBA00022598"/>
    </source>
</evidence>
<accession>A0A060Z139</accession>
<dbReference type="GO" id="GO:0005634">
    <property type="term" value="C:nucleus"/>
    <property type="evidence" value="ECO:0007669"/>
    <property type="project" value="TreeGrafter"/>
</dbReference>
<comment type="similarity">
    <text evidence="2">Belongs to the ubiquitin-activating E1 family.</text>
</comment>
<evidence type="ECO:0000256" key="2">
    <source>
        <dbReference type="ARBA" id="ARBA00005673"/>
    </source>
</evidence>
<evidence type="ECO:0000313" key="5">
    <source>
        <dbReference type="EMBL" id="CDQ95464.1"/>
    </source>
</evidence>
<organism evidence="5 6">
    <name type="scientific">Oncorhynchus mykiss</name>
    <name type="common">Rainbow trout</name>
    <name type="synonym">Salmo gairdneri</name>
    <dbReference type="NCBI Taxonomy" id="8022"/>
    <lineage>
        <taxon>Eukaryota</taxon>
        <taxon>Metazoa</taxon>
        <taxon>Chordata</taxon>
        <taxon>Craniata</taxon>
        <taxon>Vertebrata</taxon>
        <taxon>Euteleostomi</taxon>
        <taxon>Actinopterygii</taxon>
        <taxon>Neopterygii</taxon>
        <taxon>Teleostei</taxon>
        <taxon>Protacanthopterygii</taxon>
        <taxon>Salmoniformes</taxon>
        <taxon>Salmonidae</taxon>
        <taxon>Salmoninae</taxon>
        <taxon>Oncorhynchus</taxon>
    </lineage>
</organism>
<reference evidence="5" key="2">
    <citation type="submission" date="2014-03" db="EMBL/GenBank/DDBJ databases">
        <authorList>
            <person name="Genoscope - CEA"/>
        </authorList>
    </citation>
    <scope>NUCLEOTIDE SEQUENCE</scope>
</reference>
<comment type="pathway">
    <text evidence="1">Protein modification; protein ubiquitination.</text>
</comment>
<dbReference type="InterPro" id="IPR035985">
    <property type="entry name" value="Ubiquitin-activating_enz"/>
</dbReference>
<dbReference type="InterPro" id="IPR018965">
    <property type="entry name" value="Ub-activating_enz_E1_C"/>
</dbReference>
<dbReference type="Gene3D" id="1.10.10.2660">
    <property type="entry name" value="Ubiquitin-activating enzyme E1, SCCH domain"/>
    <property type="match status" value="1"/>
</dbReference>
<dbReference type="GO" id="GO:0006974">
    <property type="term" value="P:DNA damage response"/>
    <property type="evidence" value="ECO:0007669"/>
    <property type="project" value="TreeGrafter"/>
</dbReference>
<dbReference type="Pfam" id="PF09358">
    <property type="entry name" value="E1_UFD"/>
    <property type="match status" value="1"/>
</dbReference>
<dbReference type="PaxDb" id="8022-A0A060Z139"/>
<dbReference type="EMBL" id="FR921205">
    <property type="protein sequence ID" value="CDQ95464.1"/>
    <property type="molecule type" value="Genomic_DNA"/>
</dbReference>
<keyword evidence="3" id="KW-0436">Ligase</keyword>
<dbReference type="SUPFAM" id="SSF69572">
    <property type="entry name" value="Activating enzymes of the ubiquitin-like proteins"/>
    <property type="match status" value="1"/>
</dbReference>
<feature type="domain" description="Ubiquitin-activating enzyme E1 C-terminal" evidence="4">
    <location>
        <begin position="258"/>
        <end position="349"/>
    </location>
</feature>
<dbReference type="GO" id="GO:0005737">
    <property type="term" value="C:cytoplasm"/>
    <property type="evidence" value="ECO:0007669"/>
    <property type="project" value="TreeGrafter"/>
</dbReference>
<dbReference type="InterPro" id="IPR019572">
    <property type="entry name" value="UBA_E1_SCCH"/>
</dbReference>
<name>A0A060Z139_ONCMY</name>
<dbReference type="PANTHER" id="PTHR10953:SF195">
    <property type="entry name" value="UBIQUITIN-LIKE MODIFIER-ACTIVATING ENZYME 1"/>
    <property type="match status" value="1"/>
</dbReference>
<dbReference type="Gene3D" id="3.40.50.720">
    <property type="entry name" value="NAD(P)-binding Rossmann-like Domain"/>
    <property type="match status" value="1"/>
</dbReference>
<evidence type="ECO:0000259" key="4">
    <source>
        <dbReference type="SMART" id="SM00985"/>
    </source>
</evidence>
<dbReference type="Gene3D" id="3.10.290.60">
    <property type="entry name" value="Ubiquitin-activating enzyme E1, UFD domain"/>
    <property type="match status" value="1"/>
</dbReference>
<dbReference type="UniPathway" id="UPA00143"/>
<dbReference type="AlphaFoldDB" id="A0A060Z139"/>
<dbReference type="InterPro" id="IPR042063">
    <property type="entry name" value="Ubi_acti_E1_SCCH"/>
</dbReference>
<dbReference type="Pfam" id="PF10585">
    <property type="entry name" value="UBA_E1_SCCH"/>
    <property type="match status" value="1"/>
</dbReference>
<dbReference type="SMART" id="SM00985">
    <property type="entry name" value="UBA_e1_C"/>
    <property type="match status" value="1"/>
</dbReference>